<geneLocation type="plasmid" evidence="2">
    <name>pAWOD_2</name>
</geneLocation>
<dbReference type="SMART" id="SM00493">
    <property type="entry name" value="TOPRIM"/>
    <property type="match status" value="1"/>
</dbReference>
<reference evidence="2" key="1">
    <citation type="submission" date="2019-09" db="EMBL/GenBank/DDBJ databases">
        <authorList>
            <person name="Hjerde E."/>
        </authorList>
    </citation>
    <scope>NUCLEOTIDE SEQUENCE [LARGE SCALE GENOMIC DNA]</scope>
    <source>
        <strain evidence="2">06/09/160</strain>
        <plasmid evidence="2">pAWOD_2</plasmid>
    </source>
</reference>
<organism evidence="2">
    <name type="scientific">Aliivibrio wodanis</name>
    <dbReference type="NCBI Taxonomy" id="80852"/>
    <lineage>
        <taxon>Bacteria</taxon>
        <taxon>Pseudomonadati</taxon>
        <taxon>Pseudomonadota</taxon>
        <taxon>Gammaproteobacteria</taxon>
        <taxon>Vibrionales</taxon>
        <taxon>Vibrionaceae</taxon>
        <taxon>Aliivibrio</taxon>
    </lineage>
</organism>
<dbReference type="InterPro" id="IPR006171">
    <property type="entry name" value="TOPRIM_dom"/>
</dbReference>
<dbReference type="SUPFAM" id="SSF56712">
    <property type="entry name" value="Prokaryotic type I DNA topoisomerase"/>
    <property type="match status" value="1"/>
</dbReference>
<keyword evidence="2" id="KW-0413">Isomerase</keyword>
<accession>A0A5Q4ZYS3</accession>
<gene>
    <name evidence="2" type="primary">topA_3</name>
    <name evidence="2" type="ORF">AW0309160_04520</name>
</gene>
<keyword evidence="2" id="KW-0614">Plasmid</keyword>
<name>A0A5Q4ZYS3_9GAMM</name>
<protein>
    <submittedName>
        <fullName evidence="2">DNA topoisomerase 1</fullName>
    </submittedName>
</protein>
<evidence type="ECO:0000313" key="2">
    <source>
        <dbReference type="EMBL" id="VVV07026.1"/>
    </source>
</evidence>
<dbReference type="AlphaFoldDB" id="A0A5Q4ZYS3"/>
<dbReference type="PROSITE" id="PS50880">
    <property type="entry name" value="TOPRIM"/>
    <property type="match status" value="1"/>
</dbReference>
<sequence length="443" mass="49808">MILGSGKNIIVESPKIAALLQHNLFKLGVITSVMATSGHLYDYTFHNNNIVQQPINKTIIEDLRALNGQPIIIATDPDPQGDLIAEHIKNLTPDSEHGRCIFNDISEIGITLTLNRYNKGEFDFDQNQALKAALIKVTNLHMRKMSSKSNRNNYLTTTGISLAKQFDAVGRINQVQQRGFNVEGVQHVCNVPTQWHDANAATKVNPTITRDLITDRALSGRKLTVAEELQDAFINGRISYTRTDFKFLPSIADQTLSEYTLSGELIHHEQHLDFQSNTAHYAIYNLAHPITPIEYLIKEQNRTSLNHSFNDCSVMHFDSGSVLARTGSFIKNELTLSPQNEIAYLLASSKDTSPSNIELSAKKYSTLFFNGNHCNTKLISSTLKQAEKHYPKLIEFGLNHVLNELIVQQEKNIDSDIQIKPENELRTVKLDNIIEEINTNFSI</sequence>
<dbReference type="RefSeq" id="WP_192957908.1">
    <property type="nucleotide sequence ID" value="NZ_LR721753.1"/>
</dbReference>
<dbReference type="Gene3D" id="3.40.50.140">
    <property type="match status" value="1"/>
</dbReference>
<dbReference type="InterPro" id="IPR023405">
    <property type="entry name" value="Topo_IA_core_domain"/>
</dbReference>
<dbReference type="GO" id="GO:0016853">
    <property type="term" value="F:isomerase activity"/>
    <property type="evidence" value="ECO:0007669"/>
    <property type="project" value="UniProtKB-KW"/>
</dbReference>
<feature type="domain" description="Toprim" evidence="1">
    <location>
        <begin position="6"/>
        <end position="109"/>
    </location>
</feature>
<dbReference type="Pfam" id="PF01751">
    <property type="entry name" value="Toprim"/>
    <property type="match status" value="1"/>
</dbReference>
<proteinExistence type="predicted"/>
<dbReference type="EMBL" id="LR721753">
    <property type="protein sequence ID" value="VVV07026.1"/>
    <property type="molecule type" value="Genomic_DNA"/>
</dbReference>
<evidence type="ECO:0000259" key="1">
    <source>
        <dbReference type="PROSITE" id="PS50880"/>
    </source>
</evidence>